<reference evidence="1 2" key="1">
    <citation type="journal article" date="2019" name="Nat. Microbiol.">
        <title>Mediterranean grassland soil C-N compound turnover is dependent on rainfall and depth, and is mediated by genomically divergent microorganisms.</title>
        <authorList>
            <person name="Diamond S."/>
            <person name="Andeer P.F."/>
            <person name="Li Z."/>
            <person name="Crits-Christoph A."/>
            <person name="Burstein D."/>
            <person name="Anantharaman K."/>
            <person name="Lane K.R."/>
            <person name="Thomas B.C."/>
            <person name="Pan C."/>
            <person name="Northen T.R."/>
            <person name="Banfield J.F."/>
        </authorList>
    </citation>
    <scope>NUCLEOTIDE SEQUENCE [LARGE SCALE GENOMIC DNA]</scope>
    <source>
        <strain evidence="1">WS_9</strain>
    </source>
</reference>
<protein>
    <submittedName>
        <fullName evidence="1">Chemotaxis protein</fullName>
    </submittedName>
</protein>
<dbReference type="EMBL" id="VBOZ01000017">
    <property type="protein sequence ID" value="TMQ64660.1"/>
    <property type="molecule type" value="Genomic_DNA"/>
</dbReference>
<evidence type="ECO:0000313" key="2">
    <source>
        <dbReference type="Proteomes" id="UP000317691"/>
    </source>
</evidence>
<proteinExistence type="predicted"/>
<comment type="caution">
    <text evidence="1">The sequence shown here is derived from an EMBL/GenBank/DDBJ whole genome shotgun (WGS) entry which is preliminary data.</text>
</comment>
<dbReference type="Proteomes" id="UP000317691">
    <property type="component" value="Unassembled WGS sequence"/>
</dbReference>
<evidence type="ECO:0000313" key="1">
    <source>
        <dbReference type="EMBL" id="TMQ64660.1"/>
    </source>
</evidence>
<dbReference type="SUPFAM" id="SSF53474">
    <property type="entry name" value="alpha/beta-Hydrolases"/>
    <property type="match status" value="1"/>
</dbReference>
<dbReference type="Gene3D" id="3.40.50.1820">
    <property type="entry name" value="alpha/beta hydrolase"/>
    <property type="match status" value="1"/>
</dbReference>
<sequence>MSHKIAIMLIHGIGRTEPGYSASMRRALTRRFAKGIRGAVPDPASELVFEEVNWSSALQTGEDQLWRRMRGAAPMRYSRLRKFMVNFAADAIAYQPAPSDRTAYDAIHARMAAAVARLAERAGPRAPLCIIAHSLGTVIASNYVYDLCKRRKSYLSASVRSCINGTPVERGETLSLLYTLGSPIALWSLRYPSFGEPIRFPHRQLAVHHPGLQSRWVNFYDPDDVIGYPLKPLNARYRAAVTEDRPVNVGSWLTSWNPLSHVGYWDDPKIADAISEGLVASWRASSALALVPSRRPSRARSRRVRAKG</sequence>
<name>A0A538TM12_UNCEI</name>
<organism evidence="1 2">
    <name type="scientific">Eiseniibacteriota bacterium</name>
    <dbReference type="NCBI Taxonomy" id="2212470"/>
    <lineage>
        <taxon>Bacteria</taxon>
        <taxon>Candidatus Eiseniibacteriota</taxon>
    </lineage>
</organism>
<dbReference type="AlphaFoldDB" id="A0A538TM12"/>
<gene>
    <name evidence="1" type="ORF">E6K79_06330</name>
</gene>
<dbReference type="InterPro" id="IPR029058">
    <property type="entry name" value="AB_hydrolase_fold"/>
</dbReference>
<accession>A0A538TM12</accession>